<feature type="region of interest" description="Disordered" evidence="3">
    <location>
        <begin position="649"/>
        <end position="668"/>
    </location>
</feature>
<dbReference type="InterPro" id="IPR036322">
    <property type="entry name" value="WD40_repeat_dom_sf"/>
</dbReference>
<name>A0ABM1AZI1_LIMPO</name>
<dbReference type="InterPro" id="IPR015943">
    <property type="entry name" value="WD40/YVTN_repeat-like_dom_sf"/>
</dbReference>
<dbReference type="SUPFAM" id="SSF50978">
    <property type="entry name" value="WD40 repeat-like"/>
    <property type="match status" value="1"/>
</dbReference>
<proteinExistence type="inferred from homology"/>
<evidence type="ECO:0000256" key="1">
    <source>
        <dbReference type="ARBA" id="ARBA00038279"/>
    </source>
</evidence>
<dbReference type="RefSeq" id="XP_013771698.1">
    <property type="nucleotide sequence ID" value="XM_013916244.2"/>
</dbReference>
<protein>
    <recommendedName>
        <fullName evidence="2">WD repeat-containing protein 79</fullName>
    </recommendedName>
</protein>
<evidence type="ECO:0000256" key="3">
    <source>
        <dbReference type="SAM" id="MobiDB-lite"/>
    </source>
</evidence>
<dbReference type="InterPro" id="IPR051150">
    <property type="entry name" value="SWT21/TCAB1_mRNA_Telomere"/>
</dbReference>
<dbReference type="Pfam" id="PF00400">
    <property type="entry name" value="WD40"/>
    <property type="match status" value="3"/>
</dbReference>
<evidence type="ECO:0000313" key="4">
    <source>
        <dbReference type="Proteomes" id="UP000694941"/>
    </source>
</evidence>
<evidence type="ECO:0000256" key="2">
    <source>
        <dbReference type="ARBA" id="ARBA00041558"/>
    </source>
</evidence>
<dbReference type="GeneID" id="106456874"/>
<reference evidence="5" key="1">
    <citation type="submission" date="2025-08" db="UniProtKB">
        <authorList>
            <consortium name="RefSeq"/>
        </authorList>
    </citation>
    <scope>IDENTIFICATION</scope>
    <source>
        <tissue evidence="5">Muscle</tissue>
    </source>
</reference>
<evidence type="ECO:0000313" key="5">
    <source>
        <dbReference type="RefSeq" id="XP_013771698.1"/>
    </source>
</evidence>
<comment type="similarity">
    <text evidence="1">Belongs to the TCAB1 family.</text>
</comment>
<dbReference type="PANTHER" id="PTHR13211:SF0">
    <property type="entry name" value="TELOMERASE CAJAL BODY PROTEIN 1"/>
    <property type="match status" value="1"/>
</dbReference>
<dbReference type="Gene3D" id="2.130.10.10">
    <property type="entry name" value="YVTN repeat-like/Quinoprotein amine dehydrogenase"/>
    <property type="match status" value="2"/>
</dbReference>
<dbReference type="InterPro" id="IPR001680">
    <property type="entry name" value="WD40_rpt"/>
</dbReference>
<accession>A0ABM1AZI1</accession>
<dbReference type="SMART" id="SM00320">
    <property type="entry name" value="WD40"/>
    <property type="match status" value="7"/>
</dbReference>
<dbReference type="PANTHER" id="PTHR13211">
    <property type="entry name" value="TELOMERASE CAJAL BODY PROTEIN 1"/>
    <property type="match status" value="1"/>
</dbReference>
<keyword evidence="4" id="KW-1185">Reference proteome</keyword>
<dbReference type="Proteomes" id="UP000694941">
    <property type="component" value="Unplaced"/>
</dbReference>
<organism evidence="4 5">
    <name type="scientific">Limulus polyphemus</name>
    <name type="common">Atlantic horseshoe crab</name>
    <dbReference type="NCBI Taxonomy" id="6850"/>
    <lineage>
        <taxon>Eukaryota</taxon>
        <taxon>Metazoa</taxon>
        <taxon>Ecdysozoa</taxon>
        <taxon>Arthropoda</taxon>
        <taxon>Chelicerata</taxon>
        <taxon>Merostomata</taxon>
        <taxon>Xiphosura</taxon>
        <taxon>Limulidae</taxon>
        <taxon>Limulus</taxon>
    </lineage>
</organism>
<gene>
    <name evidence="5" type="primary">LOC106456874</name>
</gene>
<feature type="compositionally biased region" description="Acidic residues" evidence="3">
    <location>
        <begin position="659"/>
        <end position="668"/>
    </location>
</feature>
<sequence>MELCLRDLPKVHDLDSDEKVTVTSEVHLRTVDVGERLNVCKDEKLSSRKEVTSSVNTEEAETCNVEIERDVIANNINTSSTTASTSCNSINITNASNGKANANVNFTEYTSSTNCQPYEVVTETERSDSKCVTGINTSNSTVSVTVTTTTATSVDSTSTVNLIVKDPTHTTVCSTLVIKSENEENRINFEEHANFNPNSKNSFDINMLKPETFQGELHPIENQENETRSTCYNDFQVSFNCDRDIVKALPVLDADIVIKREKEDGEENIHSVLKKLKVEVEFENDNLQESENGNLQELENVNLIPNHDFSVIPIQVTGSWSDFSNQKCMVNFIKGCKWSPDGSCILTNSEDNCLRLFNLPSEASNYQCTEWDKIKEMNAVLQVQEGDLVYDYCWYPFMSSWDPASCCFVTSGRDNPIHMWDAFTGELRCTYRAFDHLDELSTAHSLAFDLDGQRLFCGFNKMIRVFDIGQPGRNCEHRPTNAKKQGQAGIISCMAFNPMDRSIYAAGSYCKTVGVYTEPNGQLFYMFDGPVGGITHLVFSPDGTKLYTGSRKDPNIFCWDLRNPGQVLCSLRRLVTTNQRIYFDISSCGQYLISGNDNGVVTVWDTTKAPIEVAGEQNPILPPYHYFQAHRDCVNGISLHPSMPLLATSSGQRKFPEPLDSEEDESSESEMWLTKNLVIENSLRLWWTGGHKFTGAINIAET</sequence>